<accession>A0A5Q0L4U9</accession>
<protein>
    <submittedName>
        <fullName evidence="2">Uncharacterized protein</fullName>
    </submittedName>
</protein>
<keyword evidence="3" id="KW-1185">Reference proteome</keyword>
<dbReference type="KEGG" id="sfy:GFH48_01020"/>
<organism evidence="2 3">
    <name type="scientific">Streptomyces fagopyri</name>
    <dbReference type="NCBI Taxonomy" id="2662397"/>
    <lineage>
        <taxon>Bacteria</taxon>
        <taxon>Bacillati</taxon>
        <taxon>Actinomycetota</taxon>
        <taxon>Actinomycetes</taxon>
        <taxon>Kitasatosporales</taxon>
        <taxon>Streptomycetaceae</taxon>
        <taxon>Streptomyces</taxon>
    </lineage>
</organism>
<gene>
    <name evidence="2" type="ORF">GFH48_01020</name>
</gene>
<proteinExistence type="predicted"/>
<dbReference type="AlphaFoldDB" id="A0A5Q0L4U9"/>
<dbReference type="EMBL" id="CP045643">
    <property type="protein sequence ID" value="QFZ72040.1"/>
    <property type="molecule type" value="Genomic_DNA"/>
</dbReference>
<sequence>MHSCADTLRRSAFPGPRGRGGDLDQSSLDFHSNALLRGHDDTPEVINAGPAAHHPSEYREFDGIMVPTRRRVYRRGEDGTVNKDMELVTIDVESVVFV</sequence>
<name>A0A5Q0L4U9_9ACTN</name>
<dbReference type="RefSeq" id="WP_153286408.1">
    <property type="nucleotide sequence ID" value="NZ_CP045643.1"/>
</dbReference>
<evidence type="ECO:0000256" key="1">
    <source>
        <dbReference type="SAM" id="MobiDB-lite"/>
    </source>
</evidence>
<dbReference type="Proteomes" id="UP000326179">
    <property type="component" value="Chromosome"/>
</dbReference>
<reference evidence="2 3" key="1">
    <citation type="submission" date="2019-10" db="EMBL/GenBank/DDBJ databases">
        <title>A novel species.</title>
        <authorList>
            <person name="Gao J."/>
        </authorList>
    </citation>
    <scope>NUCLEOTIDE SEQUENCE [LARGE SCALE GENOMIC DNA]</scope>
    <source>
        <strain evidence="2 3">QMT-28</strain>
    </source>
</reference>
<evidence type="ECO:0000313" key="2">
    <source>
        <dbReference type="EMBL" id="QFZ72040.1"/>
    </source>
</evidence>
<feature type="region of interest" description="Disordered" evidence="1">
    <location>
        <begin position="1"/>
        <end position="27"/>
    </location>
</feature>
<evidence type="ECO:0000313" key="3">
    <source>
        <dbReference type="Proteomes" id="UP000326179"/>
    </source>
</evidence>